<accession>A0A2S7T773</accession>
<evidence type="ECO:0000313" key="2">
    <source>
        <dbReference type="Proteomes" id="UP000239366"/>
    </source>
</evidence>
<dbReference type="OrthoDB" id="450143at2"/>
<reference evidence="2" key="1">
    <citation type="submission" date="2016-11" db="EMBL/GenBank/DDBJ databases">
        <title>Trade-off between light-utilization and light-protection in marine flavobacteria.</title>
        <authorList>
            <person name="Kumagai Y."/>
            <person name="Yoshizawa S."/>
            <person name="Kogure K."/>
        </authorList>
    </citation>
    <scope>NUCLEOTIDE SEQUENCE [LARGE SCALE GENOMIC DNA]</scope>
    <source>
        <strain evidence="2">SG-18</strain>
    </source>
</reference>
<name>A0A2S7T773_9FLAO</name>
<evidence type="ECO:0000313" key="1">
    <source>
        <dbReference type="EMBL" id="PQJ15772.1"/>
    </source>
</evidence>
<proteinExistence type="predicted"/>
<dbReference type="AlphaFoldDB" id="A0A2S7T773"/>
<organism evidence="1 2">
    <name type="scientific">Aureicoccus marinus</name>
    <dbReference type="NCBI Taxonomy" id="754435"/>
    <lineage>
        <taxon>Bacteria</taxon>
        <taxon>Pseudomonadati</taxon>
        <taxon>Bacteroidota</taxon>
        <taxon>Flavobacteriia</taxon>
        <taxon>Flavobacteriales</taxon>
        <taxon>Flavobacteriaceae</taxon>
        <taxon>Aureicoccus</taxon>
    </lineage>
</organism>
<dbReference type="EMBL" id="MQVX01000001">
    <property type="protein sequence ID" value="PQJ15772.1"/>
    <property type="molecule type" value="Genomic_DNA"/>
</dbReference>
<comment type="caution">
    <text evidence="1">The sequence shown here is derived from an EMBL/GenBank/DDBJ whole genome shotgun (WGS) entry which is preliminary data.</text>
</comment>
<gene>
    <name evidence="1" type="ORF">BST99_08585</name>
</gene>
<dbReference type="RefSeq" id="WP_105001431.1">
    <property type="nucleotide sequence ID" value="NZ_MQVX01000001.1"/>
</dbReference>
<protein>
    <submittedName>
        <fullName evidence="1">Uncharacterized protein</fullName>
    </submittedName>
</protein>
<sequence>MSNKGKRHNKRWLISRLKTSGSKRRYVNDGDYSDTRNTKKNKNTNWDELPTFEGMGQSFKFFNSKINYGLLIRFLRGKNGSNWNDVQKEVSERIPSNLSEYKDCLKWFVADLIEKREDGLWDKREQKYLLLNPNEPYDWNIHISKEFYVDPDSNELVKIADFPSNRKTKGMSSEELRKFRETEKNLKLKEKQFKILEQKKVEREVEVILKNKEE</sequence>
<dbReference type="Proteomes" id="UP000239366">
    <property type="component" value="Unassembled WGS sequence"/>
</dbReference>
<keyword evidence="2" id="KW-1185">Reference proteome</keyword>